<accession>A0A089NJD1</accession>
<dbReference type="KEGG" id="mor:MOC_0221"/>
<dbReference type="EMBL" id="CP003811">
    <property type="protein sequence ID" value="AIQ87976.1"/>
    <property type="molecule type" value="Genomic_DNA"/>
</dbReference>
<sequence>MIYGGIRGEAAGVIRLDRALWRALCPGAARLTMPAACGALRASFVGRARS</sequence>
<dbReference type="Proteomes" id="UP000029492">
    <property type="component" value="Chromosome"/>
</dbReference>
<proteinExistence type="predicted"/>
<name>A0A089NJD1_9HYPH</name>
<evidence type="ECO:0000313" key="2">
    <source>
        <dbReference type="Proteomes" id="UP000029492"/>
    </source>
</evidence>
<keyword evidence="2" id="KW-1185">Reference proteome</keyword>
<organism evidence="1 2">
    <name type="scientific">Methylobacterium oryzae CBMB20</name>
    <dbReference type="NCBI Taxonomy" id="693986"/>
    <lineage>
        <taxon>Bacteria</taxon>
        <taxon>Pseudomonadati</taxon>
        <taxon>Pseudomonadota</taxon>
        <taxon>Alphaproteobacteria</taxon>
        <taxon>Hyphomicrobiales</taxon>
        <taxon>Methylobacteriaceae</taxon>
        <taxon>Methylobacterium</taxon>
    </lineage>
</organism>
<dbReference type="AlphaFoldDB" id="A0A089NJD1"/>
<evidence type="ECO:0000313" key="1">
    <source>
        <dbReference type="EMBL" id="AIQ87976.1"/>
    </source>
</evidence>
<dbReference type="STRING" id="693986.MOC_0221"/>
<protein>
    <submittedName>
        <fullName evidence="1">Protein of unassigned function</fullName>
    </submittedName>
</protein>
<gene>
    <name evidence="1" type="ORF">MOC_0221</name>
</gene>
<reference evidence="1 2" key="1">
    <citation type="journal article" date="2014" name="PLoS ONE">
        <title>Genome Information of Methylobacterium oryzae, a Plant-Probiotic Methylotroph in the Phyllosphere.</title>
        <authorList>
            <person name="Kwak M.J."/>
            <person name="Jeong H."/>
            <person name="Madhaiyan M."/>
            <person name="Lee Y."/>
            <person name="Sa T.M."/>
            <person name="Oh T.K."/>
            <person name="Kim J.F."/>
        </authorList>
    </citation>
    <scope>NUCLEOTIDE SEQUENCE [LARGE SCALE GENOMIC DNA]</scope>
    <source>
        <strain evidence="1 2">CBMB20</strain>
    </source>
</reference>
<dbReference type="HOGENOM" id="CLU_3119687_0_0_5"/>